<accession>A0A9X4M5P4</accession>
<dbReference type="GO" id="GO:0009243">
    <property type="term" value="P:O antigen biosynthetic process"/>
    <property type="evidence" value="ECO:0007669"/>
    <property type="project" value="InterPro"/>
</dbReference>
<dbReference type="NCBIfam" id="TIGR02623">
    <property type="entry name" value="G1P_cyt_trans"/>
    <property type="match status" value="1"/>
</dbReference>
<dbReference type="AlphaFoldDB" id="A0A9X4M5P4"/>
<reference evidence="2" key="1">
    <citation type="submission" date="2019-05" db="EMBL/GenBank/DDBJ databases">
        <title>Whole genome sequencing of Pseudanabaena catenata USMAC16.</title>
        <authorList>
            <person name="Khan Z."/>
            <person name="Omar W.M."/>
            <person name="Convey P."/>
            <person name="Merican F."/>
            <person name="Najimudin N."/>
        </authorList>
    </citation>
    <scope>NUCLEOTIDE SEQUENCE</scope>
    <source>
        <strain evidence="2">USMAC16</strain>
    </source>
</reference>
<dbReference type="EC" id="2.7.7.33" evidence="2"/>
<gene>
    <name evidence="2" type="primary">rfbF</name>
    <name evidence="2" type="ORF">FEV09_06460</name>
</gene>
<dbReference type="InterPro" id="IPR005835">
    <property type="entry name" value="NTP_transferase_dom"/>
</dbReference>
<proteinExistence type="predicted"/>
<dbReference type="Gene3D" id="3.90.550.10">
    <property type="entry name" value="Spore Coat Polysaccharide Biosynthesis Protein SpsA, Chain A"/>
    <property type="match status" value="1"/>
</dbReference>
<dbReference type="CDD" id="cd02524">
    <property type="entry name" value="G1P_cytidylyltransferase"/>
    <property type="match status" value="1"/>
</dbReference>
<comment type="caution">
    <text evidence="2">The sequence shown here is derived from an EMBL/GenBank/DDBJ whole genome shotgun (WGS) entry which is preliminary data.</text>
</comment>
<sequence>MKVVLFCGGQGTRLREETEYRPKPLVEVGGRPILWHIMKIFAHYGINDFVLCLGYKGSNIKEYFLNYEAMNNDFTIRLGKGNQVQYHNMHGEQDFTVTLANTGLETMTGGRLKQVSKYIDDEIFMVSYGDGVANIDISSLIEFHRSHGKIATVTAVRPFSRFGVLNISDREEVVDFTEKPQIDSWASVGFFVFNRKIFNYLGGDDCILEQEPLQKLAENGQLMAYRHHGFFYAMDTYREYKYLNELWESKNAPWKVWP</sequence>
<evidence type="ECO:0000259" key="1">
    <source>
        <dbReference type="Pfam" id="PF00483"/>
    </source>
</evidence>
<name>A0A9X4M5P4_9CYAN</name>
<dbReference type="InterPro" id="IPR046981">
    <property type="entry name" value="G1P_cyt_trans"/>
</dbReference>
<feature type="domain" description="Nucleotidyl transferase" evidence="1">
    <location>
        <begin position="3"/>
        <end position="202"/>
    </location>
</feature>
<dbReference type="Proteomes" id="UP001152872">
    <property type="component" value="Unassembled WGS sequence"/>
</dbReference>
<dbReference type="GO" id="GO:0047343">
    <property type="term" value="F:glucose-1-phosphate cytidylyltransferase activity"/>
    <property type="evidence" value="ECO:0007669"/>
    <property type="project" value="UniProtKB-EC"/>
</dbReference>
<keyword evidence="2" id="KW-0808">Transferase</keyword>
<keyword evidence="3" id="KW-1185">Reference proteome</keyword>
<dbReference type="EMBL" id="VBTY01000036">
    <property type="protein sequence ID" value="MDG3494198.1"/>
    <property type="molecule type" value="Genomic_DNA"/>
</dbReference>
<dbReference type="SUPFAM" id="SSF53448">
    <property type="entry name" value="Nucleotide-diphospho-sugar transferases"/>
    <property type="match status" value="1"/>
</dbReference>
<dbReference type="PANTHER" id="PTHR47183">
    <property type="entry name" value="GLUCOSE-1-PHOSPHATE CYTIDYLYLTRANSFERASE-RELATED"/>
    <property type="match status" value="1"/>
</dbReference>
<protein>
    <submittedName>
        <fullName evidence="2">Glucose-1-phosphate cytidylyltransferase</fullName>
        <ecNumber evidence="2">2.7.7.33</ecNumber>
    </submittedName>
</protein>
<dbReference type="Pfam" id="PF00483">
    <property type="entry name" value="NTP_transferase"/>
    <property type="match status" value="1"/>
</dbReference>
<evidence type="ECO:0000313" key="2">
    <source>
        <dbReference type="EMBL" id="MDG3494198.1"/>
    </source>
</evidence>
<keyword evidence="2" id="KW-0548">Nucleotidyltransferase</keyword>
<evidence type="ECO:0000313" key="3">
    <source>
        <dbReference type="Proteomes" id="UP001152872"/>
    </source>
</evidence>
<dbReference type="RefSeq" id="WP_009626265.1">
    <property type="nucleotide sequence ID" value="NZ_VBTY01000036.1"/>
</dbReference>
<organism evidence="2 3">
    <name type="scientific">Pseudanabaena catenata USMAC16</name>
    <dbReference type="NCBI Taxonomy" id="1855837"/>
    <lineage>
        <taxon>Bacteria</taxon>
        <taxon>Bacillati</taxon>
        <taxon>Cyanobacteriota</taxon>
        <taxon>Cyanophyceae</taxon>
        <taxon>Pseudanabaenales</taxon>
        <taxon>Pseudanabaenaceae</taxon>
        <taxon>Pseudanabaena</taxon>
    </lineage>
</organism>
<dbReference type="PANTHER" id="PTHR47183:SF1">
    <property type="entry name" value="GLUCOSE-1-PHOSPHATE CYTIDYLYLTRANSFERASE"/>
    <property type="match status" value="1"/>
</dbReference>
<dbReference type="InterPro" id="IPR013446">
    <property type="entry name" value="G1P_cyt_trans-like"/>
</dbReference>
<dbReference type="InterPro" id="IPR029044">
    <property type="entry name" value="Nucleotide-diphossugar_trans"/>
</dbReference>